<sequence>MPPTTKHATAVLVACLTGVLGLVACGASEGGEVSGGSSVQPAASGPVTIRMMITSNGAADTKLQQDTVKPWEARTGNTVEVIAASDIDRQLSQGFSTGSPPDLFFTDAKVFQSYAKAGDLVPYGDQLDMKGDFYESLVSTFTYDGKFYCAPKDFSTLALLINTDLWEQAGLGHVDWPQSWSDLETVARKLTSGKVKGLVVDDTHDGVGPFLKQAGGWIVNPDQTKMTADTASNLAGLTEVQRLLASGTTSYPKGVGAASGVEALGQGKAAMAIEGNWVKGVFRNSYPTLRWQAVELPAGPAARGTLLFTQCYGIAAQSKKQAAAIDLVKYLSTEEPALALAKGLGVMPPIKSAAAAYKGAYPSDAAFITGASYAQGPVTVAGMEPVLADFDSQLQTLPGGDPQAILTRLETKGEAVLK</sequence>
<evidence type="ECO:0000256" key="3">
    <source>
        <dbReference type="ARBA" id="ARBA00022729"/>
    </source>
</evidence>
<name>A0ABN2SL13_9MICO</name>
<keyword evidence="2" id="KW-0813">Transport</keyword>
<evidence type="ECO:0000256" key="4">
    <source>
        <dbReference type="SAM" id="SignalP"/>
    </source>
</evidence>
<proteinExistence type="inferred from homology"/>
<dbReference type="Proteomes" id="UP001500013">
    <property type="component" value="Unassembled WGS sequence"/>
</dbReference>
<gene>
    <name evidence="5" type="ORF">GCM10009817_32670</name>
</gene>
<protein>
    <recommendedName>
        <fullName evidence="7">Carbohydrate ABC transporter substrate-binding protein (CUT1 family)</fullName>
    </recommendedName>
</protein>
<dbReference type="EMBL" id="BAAAPU010000009">
    <property type="protein sequence ID" value="GAA1988567.1"/>
    <property type="molecule type" value="Genomic_DNA"/>
</dbReference>
<feature type="signal peptide" evidence="4">
    <location>
        <begin position="1"/>
        <end position="26"/>
    </location>
</feature>
<dbReference type="RefSeq" id="WP_344064920.1">
    <property type="nucleotide sequence ID" value="NZ_BAAAPU010000009.1"/>
</dbReference>
<dbReference type="PANTHER" id="PTHR30061">
    <property type="entry name" value="MALTOSE-BINDING PERIPLASMIC PROTEIN"/>
    <property type="match status" value="1"/>
</dbReference>
<dbReference type="Pfam" id="PF13416">
    <property type="entry name" value="SBP_bac_8"/>
    <property type="match status" value="1"/>
</dbReference>
<reference evidence="5 6" key="1">
    <citation type="journal article" date="2019" name="Int. J. Syst. Evol. Microbiol.">
        <title>The Global Catalogue of Microorganisms (GCM) 10K type strain sequencing project: providing services to taxonomists for standard genome sequencing and annotation.</title>
        <authorList>
            <consortium name="The Broad Institute Genomics Platform"/>
            <consortium name="The Broad Institute Genome Sequencing Center for Infectious Disease"/>
            <person name="Wu L."/>
            <person name="Ma J."/>
        </authorList>
    </citation>
    <scope>NUCLEOTIDE SEQUENCE [LARGE SCALE GENOMIC DNA]</scope>
    <source>
        <strain evidence="5 6">JCM 15628</strain>
    </source>
</reference>
<evidence type="ECO:0000256" key="2">
    <source>
        <dbReference type="ARBA" id="ARBA00022448"/>
    </source>
</evidence>
<comment type="similarity">
    <text evidence="1">Belongs to the bacterial solute-binding protein 1 family.</text>
</comment>
<dbReference type="SUPFAM" id="SSF53850">
    <property type="entry name" value="Periplasmic binding protein-like II"/>
    <property type="match status" value="1"/>
</dbReference>
<keyword evidence="3 4" id="KW-0732">Signal</keyword>
<evidence type="ECO:0008006" key="7">
    <source>
        <dbReference type="Google" id="ProtNLM"/>
    </source>
</evidence>
<accession>A0ABN2SL13</accession>
<evidence type="ECO:0000313" key="6">
    <source>
        <dbReference type="Proteomes" id="UP001500013"/>
    </source>
</evidence>
<keyword evidence="6" id="KW-1185">Reference proteome</keyword>
<dbReference type="Gene3D" id="3.40.190.10">
    <property type="entry name" value="Periplasmic binding protein-like II"/>
    <property type="match status" value="1"/>
</dbReference>
<comment type="caution">
    <text evidence="5">The sequence shown here is derived from an EMBL/GenBank/DDBJ whole genome shotgun (WGS) entry which is preliminary data.</text>
</comment>
<evidence type="ECO:0000256" key="1">
    <source>
        <dbReference type="ARBA" id="ARBA00008520"/>
    </source>
</evidence>
<dbReference type="InterPro" id="IPR006059">
    <property type="entry name" value="SBP"/>
</dbReference>
<evidence type="ECO:0000313" key="5">
    <source>
        <dbReference type="EMBL" id="GAA1988567.1"/>
    </source>
</evidence>
<dbReference type="PANTHER" id="PTHR30061:SF50">
    <property type="entry name" value="MALTOSE_MALTODEXTRIN-BINDING PERIPLASMIC PROTEIN"/>
    <property type="match status" value="1"/>
</dbReference>
<organism evidence="5 6">
    <name type="scientific">Terrabacter lapilli</name>
    <dbReference type="NCBI Taxonomy" id="436231"/>
    <lineage>
        <taxon>Bacteria</taxon>
        <taxon>Bacillati</taxon>
        <taxon>Actinomycetota</taxon>
        <taxon>Actinomycetes</taxon>
        <taxon>Micrococcales</taxon>
        <taxon>Intrasporangiaceae</taxon>
        <taxon>Terrabacter</taxon>
    </lineage>
</organism>
<dbReference type="PROSITE" id="PS51257">
    <property type="entry name" value="PROKAR_LIPOPROTEIN"/>
    <property type="match status" value="1"/>
</dbReference>
<feature type="chain" id="PRO_5047317093" description="Carbohydrate ABC transporter substrate-binding protein (CUT1 family)" evidence="4">
    <location>
        <begin position="27"/>
        <end position="418"/>
    </location>
</feature>